<dbReference type="Gene3D" id="1.10.10.10">
    <property type="entry name" value="Winged helix-like DNA-binding domain superfamily/Winged helix DNA-binding domain"/>
    <property type="match status" value="1"/>
</dbReference>
<dbReference type="Pfam" id="PF03466">
    <property type="entry name" value="LysR_substrate"/>
    <property type="match status" value="1"/>
</dbReference>
<proteinExistence type="inferred from homology"/>
<accession>A0A6H0FZN0</accession>
<dbReference type="PROSITE" id="PS50931">
    <property type="entry name" value="HTH_LYSR"/>
    <property type="match status" value="1"/>
</dbReference>
<dbReference type="InterPro" id="IPR036388">
    <property type="entry name" value="WH-like_DNA-bd_sf"/>
</dbReference>
<evidence type="ECO:0000256" key="2">
    <source>
        <dbReference type="ARBA" id="ARBA00023015"/>
    </source>
</evidence>
<dbReference type="CDD" id="cd08422">
    <property type="entry name" value="PBP2_CrgA_like"/>
    <property type="match status" value="1"/>
</dbReference>
<keyword evidence="4" id="KW-0804">Transcription</keyword>
<dbReference type="GO" id="GO:0043565">
    <property type="term" value="F:sequence-specific DNA binding"/>
    <property type="evidence" value="ECO:0007669"/>
    <property type="project" value="TreeGrafter"/>
</dbReference>
<dbReference type="Gene3D" id="3.40.190.290">
    <property type="match status" value="1"/>
</dbReference>
<keyword evidence="2" id="KW-0805">Transcription regulation</keyword>
<name>A0A6H0FZN0_ACIPI</name>
<sequence>MSAAANALDMSRAMATRYLEHLEEWLGVRLLHRTTRKLSLSEAGEKFLKNFREMLVLTEDIVLQAAQGGEVQGKLRVTSTPSFTQAQLMTAIVDFQAHYPKVEIEMMMLDGTVDLVEDRIDLAIRLSNRIEEGLIARHLAVCHSVICASPAYLKRMGKPQTLQDLTTHHAIIHSTRYSSFDLWLGEQLTTVAVSSKLTANETSIVLAGALAGAGIAMLPTYYIGKELANGELEVLLPQYQLEPLNIQAIYLSRRHQPLALRLLIDFLAERFGGDIAPWDMKHLN</sequence>
<keyword evidence="3" id="KW-0238">DNA-binding</keyword>
<dbReference type="FunFam" id="3.40.190.290:FF:000001">
    <property type="entry name" value="Transcriptional regulator, LysR family"/>
    <property type="match status" value="1"/>
</dbReference>
<dbReference type="Pfam" id="PF00126">
    <property type="entry name" value="HTH_1"/>
    <property type="match status" value="1"/>
</dbReference>
<reference evidence="6 7" key="1">
    <citation type="submission" date="2020-03" db="EMBL/GenBank/DDBJ databases">
        <authorList>
            <person name="Zhang L."/>
            <person name="Han X."/>
            <person name="Chen Y."/>
            <person name="Yu Y."/>
        </authorList>
    </citation>
    <scope>NUCLEOTIDE SEQUENCE [LARGE SCALE GENOMIC DNA]</scope>
    <source>
        <strain evidence="6 7">A1254</strain>
    </source>
</reference>
<dbReference type="InterPro" id="IPR058163">
    <property type="entry name" value="LysR-type_TF_proteobact-type"/>
</dbReference>
<comment type="similarity">
    <text evidence="1">Belongs to the LysR transcriptional regulatory family.</text>
</comment>
<dbReference type="InterPro" id="IPR036390">
    <property type="entry name" value="WH_DNA-bd_sf"/>
</dbReference>
<dbReference type="PANTHER" id="PTHR30537:SF35">
    <property type="entry name" value="TRANSCRIPTIONAL REGULATORY PROTEIN"/>
    <property type="match status" value="1"/>
</dbReference>
<evidence type="ECO:0000256" key="1">
    <source>
        <dbReference type="ARBA" id="ARBA00009437"/>
    </source>
</evidence>
<dbReference type="InterPro" id="IPR005119">
    <property type="entry name" value="LysR_subst-bd"/>
</dbReference>
<organism evidence="6 7">
    <name type="scientific">Acinetobacter pittii</name>
    <name type="common">Acinetobacter genomosp. 3</name>
    <dbReference type="NCBI Taxonomy" id="48296"/>
    <lineage>
        <taxon>Bacteria</taxon>
        <taxon>Pseudomonadati</taxon>
        <taxon>Pseudomonadota</taxon>
        <taxon>Gammaproteobacteria</taxon>
        <taxon>Moraxellales</taxon>
        <taxon>Moraxellaceae</taxon>
        <taxon>Acinetobacter</taxon>
        <taxon>Acinetobacter calcoaceticus/baumannii complex</taxon>
    </lineage>
</organism>
<dbReference type="SUPFAM" id="SSF53850">
    <property type="entry name" value="Periplasmic binding protein-like II"/>
    <property type="match status" value="1"/>
</dbReference>
<evidence type="ECO:0000313" key="7">
    <source>
        <dbReference type="Proteomes" id="UP000501692"/>
    </source>
</evidence>
<gene>
    <name evidence="6" type="ORF">G8E09_08790</name>
</gene>
<dbReference type="InterPro" id="IPR000847">
    <property type="entry name" value="LysR_HTH_N"/>
</dbReference>
<dbReference type="GO" id="GO:0006351">
    <property type="term" value="P:DNA-templated transcription"/>
    <property type="evidence" value="ECO:0007669"/>
    <property type="project" value="TreeGrafter"/>
</dbReference>
<dbReference type="PANTHER" id="PTHR30537">
    <property type="entry name" value="HTH-TYPE TRANSCRIPTIONAL REGULATOR"/>
    <property type="match status" value="1"/>
</dbReference>
<dbReference type="GO" id="GO:0003700">
    <property type="term" value="F:DNA-binding transcription factor activity"/>
    <property type="evidence" value="ECO:0007669"/>
    <property type="project" value="InterPro"/>
</dbReference>
<feature type="domain" description="HTH lysR-type" evidence="5">
    <location>
        <begin position="1"/>
        <end position="41"/>
    </location>
</feature>
<evidence type="ECO:0000313" key="6">
    <source>
        <dbReference type="EMBL" id="QIT19784.1"/>
    </source>
</evidence>
<protein>
    <submittedName>
        <fullName evidence="6">LysR family transcriptional regulator</fullName>
    </submittedName>
</protein>
<evidence type="ECO:0000256" key="3">
    <source>
        <dbReference type="ARBA" id="ARBA00023125"/>
    </source>
</evidence>
<dbReference type="SUPFAM" id="SSF46785">
    <property type="entry name" value="Winged helix' DNA-binding domain"/>
    <property type="match status" value="1"/>
</dbReference>
<evidence type="ECO:0000259" key="5">
    <source>
        <dbReference type="PROSITE" id="PS50931"/>
    </source>
</evidence>
<evidence type="ECO:0000256" key="4">
    <source>
        <dbReference type="ARBA" id="ARBA00023163"/>
    </source>
</evidence>
<dbReference type="Proteomes" id="UP000501692">
    <property type="component" value="Chromosome"/>
</dbReference>
<dbReference type="EMBL" id="CP049806">
    <property type="protein sequence ID" value="QIT19784.1"/>
    <property type="molecule type" value="Genomic_DNA"/>
</dbReference>
<dbReference type="AlphaFoldDB" id="A0A6H0FZN0"/>